<evidence type="ECO:0000256" key="1">
    <source>
        <dbReference type="SAM" id="SignalP"/>
    </source>
</evidence>
<gene>
    <name evidence="2" type="ORF">TvY486_0002965</name>
</gene>
<accession>F9WSQ6</accession>
<dbReference type="VEuPathDB" id="TriTrypDB:TvY486_0002965"/>
<dbReference type="AlphaFoldDB" id="F9WSQ6"/>
<proteinExistence type="predicted"/>
<feature type="chain" id="PRO_5003390914" evidence="1">
    <location>
        <begin position="26"/>
        <end position="223"/>
    </location>
</feature>
<keyword evidence="1" id="KW-0732">Signal</keyword>
<keyword evidence="3" id="KW-1185">Reference proteome</keyword>
<sequence>MLQSFCVQLCLVVLVVCLLYGLLNATVSYVCPDTASFSLARLPALVLKLLNFTINEPLIEHLTLEILAAFNKHSISFSAPKQAVSVPLVVGIATSEVHLEGLYIEGMKVKMSDANKLEVSIRSVTAIVPETNYTATIPKAGIDFLLGLFTQLASTASFVVSRPTPIPLSSSTFWMIPATNQRLMLETSVQLGVLNLGVCSDDSSLRGRVSTLSCWNLAFSLPV</sequence>
<evidence type="ECO:0000313" key="2">
    <source>
        <dbReference type="EMBL" id="CCD20595.1"/>
    </source>
</evidence>
<organism evidence="2 3">
    <name type="scientific">Trypanosoma vivax (strain Y486)</name>
    <dbReference type="NCBI Taxonomy" id="1055687"/>
    <lineage>
        <taxon>Eukaryota</taxon>
        <taxon>Discoba</taxon>
        <taxon>Euglenozoa</taxon>
        <taxon>Kinetoplastea</taxon>
        <taxon>Metakinetoplastina</taxon>
        <taxon>Trypanosomatida</taxon>
        <taxon>Trypanosomatidae</taxon>
        <taxon>Trypanosoma</taxon>
        <taxon>Duttonella</taxon>
    </lineage>
</organism>
<name>F9WSQ6_TRYVY</name>
<feature type="signal peptide" evidence="1">
    <location>
        <begin position="1"/>
        <end position="25"/>
    </location>
</feature>
<feature type="non-terminal residue" evidence="2">
    <location>
        <position position="223"/>
    </location>
</feature>
<protein>
    <submittedName>
        <fullName evidence="2">Uncharacterized protein</fullName>
    </submittedName>
</protein>
<reference evidence="2 3" key="1">
    <citation type="journal article" date="2012" name="Proc. Natl. Acad. Sci. U.S.A.">
        <title>Antigenic diversity is generated by distinct evolutionary mechanisms in African trypanosome species.</title>
        <authorList>
            <person name="Jackson A.P."/>
            <person name="Berry A."/>
            <person name="Aslett M."/>
            <person name="Allison H.C."/>
            <person name="Burton P."/>
            <person name="Vavrova-Anderson J."/>
            <person name="Brown R."/>
            <person name="Browne H."/>
            <person name="Corton N."/>
            <person name="Hauser H."/>
            <person name="Gamble J."/>
            <person name="Gilderthorp R."/>
            <person name="Marcello L."/>
            <person name="McQuillan J."/>
            <person name="Otto T.D."/>
            <person name="Quail M.A."/>
            <person name="Sanders M.J."/>
            <person name="van Tonder A."/>
            <person name="Ginger M.L."/>
            <person name="Field M.C."/>
            <person name="Barry J.D."/>
            <person name="Hertz-Fowler C."/>
            <person name="Berriman M."/>
        </authorList>
    </citation>
    <scope>NUCLEOTIDE SEQUENCE</scope>
    <source>
        <strain evidence="2 3">Y486</strain>
    </source>
</reference>
<evidence type="ECO:0000313" key="3">
    <source>
        <dbReference type="Proteomes" id="UP000009027"/>
    </source>
</evidence>
<dbReference type="EMBL" id="CAEX01005948">
    <property type="protein sequence ID" value="CCD20595.1"/>
    <property type="molecule type" value="Genomic_DNA"/>
</dbReference>
<dbReference type="Proteomes" id="UP000009027">
    <property type="component" value="Unassembled WGS sequence"/>
</dbReference>